<dbReference type="PANTHER" id="PTHR46033:SF80">
    <property type="entry name" value="PROTEIN MAIN-LIKE 2-LIKE"/>
    <property type="match status" value="1"/>
</dbReference>
<protein>
    <recommendedName>
        <fullName evidence="1">Aminotransferase-like plant mobile domain-containing protein</fullName>
    </recommendedName>
</protein>
<keyword evidence="3" id="KW-1185">Reference proteome</keyword>
<evidence type="ECO:0000313" key="2">
    <source>
        <dbReference type="EMBL" id="PQQ17317.1"/>
    </source>
</evidence>
<gene>
    <name evidence="2" type="ORF">Pyn_08785</name>
</gene>
<dbReference type="OrthoDB" id="1194658at2759"/>
<name>A0A314ZGQ0_PRUYE</name>
<sequence length="325" mass="36029">MLVGEFTPTLEDVANIVRLPVCGNRSPFDIALTPAEIDILAVLRKGAPTSPSTALRFSNWIQHFGNVDRQGPWRLAAFVSLWLGRFVLCDFSHDCLHERVFPLALAIVRGDSIPLAPVFLGHLYGLLDQCQILEKNAAGTMGVETLLNSGFLQVFLWEHLKGLDVCPLPYSHALQSADMGNGSFMPGSLPLVCRWFKRMQRKGQDVLRLLDNIEYFIFRPYGTSAETFTFVPFYADVDDIVEVPAVMPQGCCFRRYSLLNAACLPLPTLGDNRSEVSVTYSPHRVRRQLGLDQGVPNVLTMVNPSYFTGSFGVTATYRAALGPLS</sequence>
<organism evidence="2 3">
    <name type="scientific">Prunus yedoensis var. nudiflora</name>
    <dbReference type="NCBI Taxonomy" id="2094558"/>
    <lineage>
        <taxon>Eukaryota</taxon>
        <taxon>Viridiplantae</taxon>
        <taxon>Streptophyta</taxon>
        <taxon>Embryophyta</taxon>
        <taxon>Tracheophyta</taxon>
        <taxon>Spermatophyta</taxon>
        <taxon>Magnoliopsida</taxon>
        <taxon>eudicotyledons</taxon>
        <taxon>Gunneridae</taxon>
        <taxon>Pentapetalae</taxon>
        <taxon>rosids</taxon>
        <taxon>fabids</taxon>
        <taxon>Rosales</taxon>
        <taxon>Rosaceae</taxon>
        <taxon>Amygdaloideae</taxon>
        <taxon>Amygdaleae</taxon>
        <taxon>Prunus</taxon>
    </lineage>
</organism>
<evidence type="ECO:0000259" key="1">
    <source>
        <dbReference type="Pfam" id="PF10536"/>
    </source>
</evidence>
<dbReference type="Pfam" id="PF10536">
    <property type="entry name" value="PMD"/>
    <property type="match status" value="1"/>
</dbReference>
<evidence type="ECO:0000313" key="3">
    <source>
        <dbReference type="Proteomes" id="UP000250321"/>
    </source>
</evidence>
<dbReference type="EMBL" id="PJQY01000156">
    <property type="protein sequence ID" value="PQQ17317.1"/>
    <property type="molecule type" value="Genomic_DNA"/>
</dbReference>
<reference evidence="2 3" key="1">
    <citation type="submission" date="2018-02" db="EMBL/GenBank/DDBJ databases">
        <title>Draft genome of wild Prunus yedoensis var. nudiflora.</title>
        <authorList>
            <person name="Baek S."/>
            <person name="Kim J.-H."/>
            <person name="Choi K."/>
            <person name="Kim G.-B."/>
            <person name="Cho A."/>
            <person name="Jang H."/>
            <person name="Shin C.-H."/>
            <person name="Yu H.-J."/>
            <person name="Mun J.-H."/>
        </authorList>
    </citation>
    <scope>NUCLEOTIDE SEQUENCE [LARGE SCALE GENOMIC DNA]</scope>
    <source>
        <strain evidence="3">cv. Jeju island</strain>
        <tissue evidence="2">Leaf</tissue>
    </source>
</reference>
<proteinExistence type="predicted"/>
<dbReference type="Proteomes" id="UP000250321">
    <property type="component" value="Unassembled WGS sequence"/>
</dbReference>
<dbReference type="STRING" id="2094558.A0A314ZGQ0"/>
<dbReference type="PANTHER" id="PTHR46033">
    <property type="entry name" value="PROTEIN MAIN-LIKE 2"/>
    <property type="match status" value="1"/>
</dbReference>
<dbReference type="AlphaFoldDB" id="A0A314ZGQ0"/>
<dbReference type="InterPro" id="IPR044824">
    <property type="entry name" value="MAIN-like"/>
</dbReference>
<dbReference type="InterPro" id="IPR019557">
    <property type="entry name" value="AminoTfrase-like_pln_mobile"/>
</dbReference>
<dbReference type="GO" id="GO:0010073">
    <property type="term" value="P:meristem maintenance"/>
    <property type="evidence" value="ECO:0007669"/>
    <property type="project" value="InterPro"/>
</dbReference>
<accession>A0A314ZGQ0</accession>
<comment type="caution">
    <text evidence="2">The sequence shown here is derived from an EMBL/GenBank/DDBJ whole genome shotgun (WGS) entry which is preliminary data.</text>
</comment>
<feature type="domain" description="Aminotransferase-like plant mobile" evidence="1">
    <location>
        <begin position="3"/>
        <end position="299"/>
    </location>
</feature>